<accession>A0A1N7PTN1</accession>
<dbReference type="GO" id="GO:0004518">
    <property type="term" value="F:nuclease activity"/>
    <property type="evidence" value="ECO:0007669"/>
    <property type="project" value="UniProtKB-KW"/>
</dbReference>
<evidence type="ECO:0000259" key="6">
    <source>
        <dbReference type="PROSITE" id="PS50853"/>
    </source>
</evidence>
<dbReference type="RefSeq" id="WP_076553049.1">
    <property type="nucleotide sequence ID" value="NZ_FTOL01000006.1"/>
</dbReference>
<feature type="signal peptide" evidence="5">
    <location>
        <begin position="1"/>
        <end position="19"/>
    </location>
</feature>
<dbReference type="InterPro" id="IPR007346">
    <property type="entry name" value="Endonuclease-I"/>
</dbReference>
<dbReference type="PROSITE" id="PS50853">
    <property type="entry name" value="FN3"/>
    <property type="match status" value="1"/>
</dbReference>
<dbReference type="PANTHER" id="PTHR33607:SF2">
    <property type="entry name" value="ENDONUCLEASE-1"/>
    <property type="match status" value="1"/>
</dbReference>
<dbReference type="OrthoDB" id="5485925at2"/>
<dbReference type="NCBIfam" id="TIGR04183">
    <property type="entry name" value="Por_Secre_tail"/>
    <property type="match status" value="1"/>
</dbReference>
<dbReference type="Pfam" id="PF18962">
    <property type="entry name" value="Por_Secre_tail"/>
    <property type="match status" value="1"/>
</dbReference>
<dbReference type="GO" id="GO:0016787">
    <property type="term" value="F:hydrolase activity"/>
    <property type="evidence" value="ECO:0007669"/>
    <property type="project" value="UniProtKB-KW"/>
</dbReference>
<organism evidence="7 8">
    <name type="scientific">Chryseobacterium ureilyticum</name>
    <dbReference type="NCBI Taxonomy" id="373668"/>
    <lineage>
        <taxon>Bacteria</taxon>
        <taxon>Pseudomonadati</taxon>
        <taxon>Bacteroidota</taxon>
        <taxon>Flavobacteriia</taxon>
        <taxon>Flavobacteriales</taxon>
        <taxon>Weeksellaceae</taxon>
        <taxon>Chryseobacterium group</taxon>
        <taxon>Chryseobacterium</taxon>
    </lineage>
</organism>
<gene>
    <name evidence="7" type="ORF">SAMN05421786_106169</name>
</gene>
<keyword evidence="4" id="KW-0378">Hydrolase</keyword>
<comment type="similarity">
    <text evidence="1">Belongs to the EndA/NucM nuclease family.</text>
</comment>
<dbReference type="InterPro" id="IPR013783">
    <property type="entry name" value="Ig-like_fold"/>
</dbReference>
<evidence type="ECO:0000313" key="7">
    <source>
        <dbReference type="EMBL" id="SIT13799.1"/>
    </source>
</evidence>
<dbReference type="EMBL" id="FTOL01000006">
    <property type="protein sequence ID" value="SIT13799.1"/>
    <property type="molecule type" value="Genomic_DNA"/>
</dbReference>
<dbReference type="AlphaFoldDB" id="A0A1N7PTN1"/>
<dbReference type="Pfam" id="PF04231">
    <property type="entry name" value="Endonuclease_1"/>
    <property type="match status" value="1"/>
</dbReference>
<dbReference type="Proteomes" id="UP000186744">
    <property type="component" value="Unassembled WGS sequence"/>
</dbReference>
<evidence type="ECO:0000313" key="8">
    <source>
        <dbReference type="Proteomes" id="UP000186744"/>
    </source>
</evidence>
<dbReference type="PANTHER" id="PTHR33607">
    <property type="entry name" value="ENDONUCLEASE-1"/>
    <property type="match status" value="1"/>
</dbReference>
<dbReference type="SMART" id="SM00060">
    <property type="entry name" value="FN3"/>
    <property type="match status" value="1"/>
</dbReference>
<dbReference type="Gene3D" id="2.60.40.10">
    <property type="entry name" value="Immunoglobulins"/>
    <property type="match status" value="1"/>
</dbReference>
<dbReference type="InterPro" id="IPR044925">
    <property type="entry name" value="His-Me_finger_sf"/>
</dbReference>
<evidence type="ECO:0000256" key="3">
    <source>
        <dbReference type="ARBA" id="ARBA00022729"/>
    </source>
</evidence>
<protein>
    <submittedName>
        <fullName evidence="7">Por secretion system C-terminal sorting domain-containing protein</fullName>
    </submittedName>
</protein>
<feature type="domain" description="Fibronectin type-III" evidence="6">
    <location>
        <begin position="282"/>
        <end position="369"/>
    </location>
</feature>
<keyword evidence="3 5" id="KW-0732">Signal</keyword>
<dbReference type="InterPro" id="IPR003961">
    <property type="entry name" value="FN3_dom"/>
</dbReference>
<dbReference type="InterPro" id="IPR026444">
    <property type="entry name" value="Secre_tail"/>
</dbReference>
<reference evidence="8" key="1">
    <citation type="submission" date="2017-01" db="EMBL/GenBank/DDBJ databases">
        <authorList>
            <person name="Varghese N."/>
            <person name="Submissions S."/>
        </authorList>
    </citation>
    <scope>NUCLEOTIDE SEQUENCE [LARGE SCALE GENOMIC DNA]</scope>
    <source>
        <strain evidence="8">DSM 18017</strain>
    </source>
</reference>
<evidence type="ECO:0000256" key="2">
    <source>
        <dbReference type="ARBA" id="ARBA00022722"/>
    </source>
</evidence>
<keyword evidence="8" id="KW-1185">Reference proteome</keyword>
<dbReference type="SUPFAM" id="SSF54060">
    <property type="entry name" value="His-Me finger endonucleases"/>
    <property type="match status" value="1"/>
</dbReference>
<dbReference type="InterPro" id="IPR036116">
    <property type="entry name" value="FN3_sf"/>
</dbReference>
<evidence type="ECO:0000256" key="5">
    <source>
        <dbReference type="SAM" id="SignalP"/>
    </source>
</evidence>
<feature type="chain" id="PRO_5013156671" evidence="5">
    <location>
        <begin position="20"/>
        <end position="596"/>
    </location>
</feature>
<evidence type="ECO:0000256" key="4">
    <source>
        <dbReference type="ARBA" id="ARBA00022801"/>
    </source>
</evidence>
<dbReference type="Pfam" id="PF00041">
    <property type="entry name" value="fn3"/>
    <property type="match status" value="1"/>
</dbReference>
<evidence type="ECO:0000256" key="1">
    <source>
        <dbReference type="ARBA" id="ARBA00006429"/>
    </source>
</evidence>
<dbReference type="SUPFAM" id="SSF49265">
    <property type="entry name" value="Fibronectin type III"/>
    <property type="match status" value="1"/>
</dbReference>
<sequence>MKRILSFFLLSFAIINAWAQMPADYYNGATGLSGANLKTALKTIITNGHSDHGYDGLWTAYLTTDRDYFYEQDGTVLDMYSENPNGQDPYNFVPNVKKCGNYSNEGDCYNREHVIPQSLFHENSPMVSDVHFIRPTDGKVNGRRSSFPFGKVGNNPTFTSLNTSKLGASVSPGYNGTVFEPIDAFKGDIARMIFYFVTRYENLLSTFSSGNMLGSTPYPGLQPWALQQYKEWHLMDPVSDEEIARNEASYTYQGNRNPFIDHPEYVMQIWGSQTPDTENPTAATNLATSNPTSNSIDLTWTAATDNVGVVSYSVYVNGILKSTVAGTSTSTTVTGLSPLTTYNFYLIAKDAFNNSSPQSNVAPGTTLDGPVGIGGCGTENFNTITDNDNSYSERIWTNNGITWKATNTKVDEPLGTSKAITIRTGELTSSSIAGGIKSLTLTTKRIFSGSNGTLNVFINGTNVGTIPYTPTATTTTIDNINISGDIIIKITSTTGNRPTMDDLSWTCYNGSLATSEVKKDKSQFTIYPNPVKNNELFVKGENLNKISKAEIYDLSGKAIEVIANPFKNSNKINLKGLVKGTYILKTDNFSTKFIVD</sequence>
<keyword evidence="2" id="KW-0540">Nuclease</keyword>
<name>A0A1N7PTN1_9FLAO</name>
<proteinExistence type="inferred from homology"/>
<dbReference type="STRING" id="373668.SAMN05421786_106169"/>